<organism evidence="2 3">
    <name type="scientific">Actinomadura bangladeshensis</name>
    <dbReference type="NCBI Taxonomy" id="453573"/>
    <lineage>
        <taxon>Bacteria</taxon>
        <taxon>Bacillati</taxon>
        <taxon>Actinomycetota</taxon>
        <taxon>Actinomycetes</taxon>
        <taxon>Streptosporangiales</taxon>
        <taxon>Thermomonosporaceae</taxon>
        <taxon>Actinomadura</taxon>
    </lineage>
</organism>
<proteinExistence type="predicted"/>
<name>A0A6L9QAU7_9ACTN</name>
<dbReference type="EMBL" id="JAAGLI010000213">
    <property type="protein sequence ID" value="NEA22610.1"/>
    <property type="molecule type" value="Genomic_DNA"/>
</dbReference>
<evidence type="ECO:0000313" key="2">
    <source>
        <dbReference type="EMBL" id="NEA22610.1"/>
    </source>
</evidence>
<dbReference type="AlphaFoldDB" id="A0A6L9QAU7"/>
<comment type="caution">
    <text evidence="2">The sequence shown here is derived from an EMBL/GenBank/DDBJ whole genome shotgun (WGS) entry which is preliminary data.</text>
</comment>
<feature type="compositionally biased region" description="Low complexity" evidence="1">
    <location>
        <begin position="1"/>
        <end position="17"/>
    </location>
</feature>
<evidence type="ECO:0000256" key="1">
    <source>
        <dbReference type="SAM" id="MobiDB-lite"/>
    </source>
</evidence>
<dbReference type="Proteomes" id="UP000475532">
    <property type="component" value="Unassembled WGS sequence"/>
</dbReference>
<accession>A0A6L9QAU7</accession>
<feature type="region of interest" description="Disordered" evidence="1">
    <location>
        <begin position="1"/>
        <end position="21"/>
    </location>
</feature>
<sequence>MAKLPSPAAATEATASPGHLADDLQDEFPDWVIETPGTPPYLASRNSPAPLALGADSYGAMRALLDEADAIDCNRAITELGDALRTRGAEVEVHGLSLSTRTRTEILRVVTARRGMFTWTSGISLGPIGDVEATADRMMPALGFGPRR</sequence>
<protein>
    <submittedName>
        <fullName evidence="2">Uncharacterized protein</fullName>
    </submittedName>
</protein>
<evidence type="ECO:0000313" key="3">
    <source>
        <dbReference type="Proteomes" id="UP000475532"/>
    </source>
</evidence>
<reference evidence="2 3" key="1">
    <citation type="submission" date="2020-01" db="EMBL/GenBank/DDBJ databases">
        <title>Insect and environment-associated Actinomycetes.</title>
        <authorList>
            <person name="Currrie C."/>
            <person name="Chevrette M."/>
            <person name="Carlson C."/>
            <person name="Stubbendieck R."/>
            <person name="Wendt-Pienkowski E."/>
        </authorList>
    </citation>
    <scope>NUCLEOTIDE SEQUENCE [LARGE SCALE GENOMIC DNA]</scope>
    <source>
        <strain evidence="2 3">SID10258</strain>
    </source>
</reference>
<gene>
    <name evidence="2" type="ORF">G3I70_08910</name>
</gene>
<dbReference type="RefSeq" id="WP_163054370.1">
    <property type="nucleotide sequence ID" value="NZ_JAAGLI010000213.1"/>
</dbReference>